<evidence type="ECO:0000259" key="1">
    <source>
        <dbReference type="Pfam" id="PF03399"/>
    </source>
</evidence>
<dbReference type="GO" id="GO:0005737">
    <property type="term" value="C:cytoplasm"/>
    <property type="evidence" value="ECO:0007669"/>
    <property type="project" value="TreeGrafter"/>
</dbReference>
<protein>
    <submittedName>
        <fullName evidence="3">SAC3/GANP/THP3 conserved domain-containing protein</fullName>
    </submittedName>
</protein>
<dbReference type="GO" id="GO:0006406">
    <property type="term" value="P:mRNA export from nucleus"/>
    <property type="evidence" value="ECO:0007669"/>
    <property type="project" value="TreeGrafter"/>
</dbReference>
<reference evidence="3" key="1">
    <citation type="submission" date="2022-11" db="UniProtKB">
        <authorList>
            <consortium name="WormBaseParasite"/>
        </authorList>
    </citation>
    <scope>IDENTIFICATION</scope>
</reference>
<evidence type="ECO:0000313" key="2">
    <source>
        <dbReference type="Proteomes" id="UP000887561"/>
    </source>
</evidence>
<proteinExistence type="predicted"/>
<keyword evidence="2" id="KW-1185">Reference proteome</keyword>
<dbReference type="InterPro" id="IPR045107">
    <property type="entry name" value="SAC3/GANP/THP3"/>
</dbReference>
<sequence length="131" mass="15328">MDSNEIMQRRQKRLASAESSNNLPKINLNLSKEEMLTRLKNLIGLTCTTNTEKFHLLRRRDEFLSKLVNLDSKPGNKFIKGTCQDMCPEKERYMRDVKKSLHFYECDSEGRIVHEKMVKDYSRSAADQVNV</sequence>
<dbReference type="PANTHER" id="PTHR12436">
    <property type="entry name" value="80 KDA MCM3-ASSOCIATED PROTEIN"/>
    <property type="match status" value="1"/>
</dbReference>
<name>A0A915M1Y3_MELJA</name>
<evidence type="ECO:0000313" key="3">
    <source>
        <dbReference type="WBParaSite" id="scaffold2280_cov216.g4581"/>
    </source>
</evidence>
<dbReference type="Pfam" id="PF03399">
    <property type="entry name" value="SAC3_GANP"/>
    <property type="match status" value="1"/>
</dbReference>
<dbReference type="AlphaFoldDB" id="A0A915M1Y3"/>
<feature type="domain" description="SAC3/GANP/THP3 conserved" evidence="1">
    <location>
        <begin position="86"/>
        <end position="128"/>
    </location>
</feature>
<dbReference type="PANTHER" id="PTHR12436:SF3">
    <property type="entry name" value="GERMINAL-CENTER ASSOCIATED NUCLEAR PROTEIN"/>
    <property type="match status" value="1"/>
</dbReference>
<organism evidence="2 3">
    <name type="scientific">Meloidogyne javanica</name>
    <name type="common">Root-knot nematode worm</name>
    <dbReference type="NCBI Taxonomy" id="6303"/>
    <lineage>
        <taxon>Eukaryota</taxon>
        <taxon>Metazoa</taxon>
        <taxon>Ecdysozoa</taxon>
        <taxon>Nematoda</taxon>
        <taxon>Chromadorea</taxon>
        <taxon>Rhabditida</taxon>
        <taxon>Tylenchina</taxon>
        <taxon>Tylenchomorpha</taxon>
        <taxon>Tylenchoidea</taxon>
        <taxon>Meloidogynidae</taxon>
        <taxon>Meloidogyninae</taxon>
        <taxon>Meloidogyne</taxon>
        <taxon>Meloidogyne incognita group</taxon>
    </lineage>
</organism>
<accession>A0A915M1Y3</accession>
<dbReference type="InterPro" id="IPR005062">
    <property type="entry name" value="SAC3/GANP/THP3_conserved"/>
</dbReference>
<dbReference type="WBParaSite" id="scaffold2280_cov216.g4581">
    <property type="protein sequence ID" value="scaffold2280_cov216.g4581"/>
    <property type="gene ID" value="scaffold2280_cov216.g4581"/>
</dbReference>
<dbReference type="Proteomes" id="UP000887561">
    <property type="component" value="Unplaced"/>
</dbReference>
<dbReference type="GO" id="GO:0070390">
    <property type="term" value="C:transcription export complex 2"/>
    <property type="evidence" value="ECO:0007669"/>
    <property type="project" value="TreeGrafter"/>
</dbReference>